<dbReference type="GO" id="GO:0005737">
    <property type="term" value="C:cytoplasm"/>
    <property type="evidence" value="ECO:0007669"/>
    <property type="project" value="TreeGrafter"/>
</dbReference>
<evidence type="ECO:0000256" key="1">
    <source>
        <dbReference type="ARBA" id="ARBA00000900"/>
    </source>
</evidence>
<dbReference type="InterPro" id="IPR014719">
    <property type="entry name" value="Ribosomal_bL12_C/ClpS-like"/>
</dbReference>
<comment type="similarity">
    <text evidence="8 10">Belongs to the E3 ubiquitin-protein ligase UBR1-like family.</text>
</comment>
<evidence type="ECO:0000256" key="6">
    <source>
        <dbReference type="ARBA" id="ARBA00022786"/>
    </source>
</evidence>
<dbReference type="GO" id="GO:0071596">
    <property type="term" value="P:ubiquitin-dependent protein catabolic process via the N-end rule pathway"/>
    <property type="evidence" value="ECO:0007669"/>
    <property type="project" value="UniProtKB-UniRule"/>
</dbReference>
<feature type="region of interest" description="Disordered" evidence="11">
    <location>
        <begin position="1114"/>
        <end position="1142"/>
    </location>
</feature>
<dbReference type="Proteomes" id="UP000030693">
    <property type="component" value="Unassembled WGS sequence"/>
</dbReference>
<keyword evidence="5 10" id="KW-0863">Zinc-finger</keyword>
<comment type="pathway">
    <text evidence="2 10">Protein modification; protein ubiquitination.</text>
</comment>
<evidence type="ECO:0000256" key="2">
    <source>
        <dbReference type="ARBA" id="ARBA00004906"/>
    </source>
</evidence>
<evidence type="ECO:0000256" key="7">
    <source>
        <dbReference type="ARBA" id="ARBA00022833"/>
    </source>
</evidence>
<dbReference type="Pfam" id="PF18995">
    <property type="entry name" value="PRT6_C"/>
    <property type="match status" value="1"/>
</dbReference>
<feature type="region of interest" description="Disordered" evidence="11">
    <location>
        <begin position="1300"/>
        <end position="1322"/>
    </location>
</feature>
<feature type="region of interest" description="Disordered" evidence="11">
    <location>
        <begin position="2386"/>
        <end position="2421"/>
    </location>
</feature>
<dbReference type="eggNOG" id="KOG1140">
    <property type="taxonomic scope" value="Eukaryota"/>
</dbReference>
<dbReference type="GO" id="GO:0000151">
    <property type="term" value="C:ubiquitin ligase complex"/>
    <property type="evidence" value="ECO:0007669"/>
    <property type="project" value="TreeGrafter"/>
</dbReference>
<dbReference type="SMART" id="SM00396">
    <property type="entry name" value="ZnF_UBR1"/>
    <property type="match status" value="1"/>
</dbReference>
<proteinExistence type="inferred from homology"/>
<dbReference type="InterPro" id="IPR039164">
    <property type="entry name" value="UBR1-like"/>
</dbReference>
<feature type="domain" description="UBR-type" evidence="12">
    <location>
        <begin position="108"/>
        <end position="179"/>
    </location>
</feature>
<reference evidence="13" key="1">
    <citation type="submission" date="2013-04" db="EMBL/GenBank/DDBJ databases">
        <title>The Genome Sequence of Fonticula alba ATCC 38817.</title>
        <authorList>
            <consortium name="The Broad Institute Genomics Platform"/>
            <person name="Russ C."/>
            <person name="Cuomo C."/>
            <person name="Burger G."/>
            <person name="Gray M.W."/>
            <person name="Holland P.W.H."/>
            <person name="King N."/>
            <person name="Lang F.B.F."/>
            <person name="Roger A.J."/>
            <person name="Ruiz-Trillo I."/>
            <person name="Brown M."/>
            <person name="Walker B."/>
            <person name="Young S."/>
            <person name="Zeng Q."/>
            <person name="Gargeya S."/>
            <person name="Fitzgerald M."/>
            <person name="Haas B."/>
            <person name="Abouelleil A."/>
            <person name="Allen A.W."/>
            <person name="Alvarado L."/>
            <person name="Arachchi H.M."/>
            <person name="Berlin A.M."/>
            <person name="Chapman S.B."/>
            <person name="Gainer-Dewar J."/>
            <person name="Goldberg J."/>
            <person name="Griggs A."/>
            <person name="Gujja S."/>
            <person name="Hansen M."/>
            <person name="Howarth C."/>
            <person name="Imamovic A."/>
            <person name="Ireland A."/>
            <person name="Larimer J."/>
            <person name="McCowan C."/>
            <person name="Murphy C."/>
            <person name="Pearson M."/>
            <person name="Poon T.W."/>
            <person name="Priest M."/>
            <person name="Roberts A."/>
            <person name="Saif S."/>
            <person name="Shea T."/>
            <person name="Sisk P."/>
            <person name="Sykes S."/>
            <person name="Wortman J."/>
            <person name="Nusbaum C."/>
            <person name="Birren B."/>
        </authorList>
    </citation>
    <scope>NUCLEOTIDE SEQUENCE [LARGE SCALE GENOMIC DNA]</scope>
    <source>
        <strain evidence="13">ATCC 38817</strain>
    </source>
</reference>
<dbReference type="InterPro" id="IPR003126">
    <property type="entry name" value="Znf_UBR"/>
</dbReference>
<evidence type="ECO:0000259" key="12">
    <source>
        <dbReference type="PROSITE" id="PS51157"/>
    </source>
</evidence>
<dbReference type="Gene3D" id="2.10.110.30">
    <property type="match status" value="1"/>
</dbReference>
<dbReference type="Gene3D" id="3.30.1390.10">
    <property type="match status" value="1"/>
</dbReference>
<dbReference type="FunFam" id="2.10.110.30:FF:000002">
    <property type="entry name" value="Putative e3 ubiquitin-protein ligase ubr3"/>
    <property type="match status" value="1"/>
</dbReference>
<evidence type="ECO:0000256" key="3">
    <source>
        <dbReference type="ARBA" id="ARBA00022679"/>
    </source>
</evidence>
<feature type="region of interest" description="Disordered" evidence="11">
    <location>
        <begin position="2205"/>
        <end position="2231"/>
    </location>
</feature>
<dbReference type="OrthoDB" id="26387at2759"/>
<dbReference type="Pfam" id="PF02617">
    <property type="entry name" value="ClpS"/>
    <property type="match status" value="1"/>
</dbReference>
<feature type="region of interest" description="Disordered" evidence="11">
    <location>
        <begin position="2295"/>
        <end position="2338"/>
    </location>
</feature>
<dbReference type="GO" id="GO:0061630">
    <property type="term" value="F:ubiquitin protein ligase activity"/>
    <property type="evidence" value="ECO:0007669"/>
    <property type="project" value="UniProtKB-UniRule"/>
</dbReference>
<evidence type="ECO:0000256" key="11">
    <source>
        <dbReference type="SAM" id="MobiDB-lite"/>
    </source>
</evidence>
<accession>A0A058Z551</accession>
<dbReference type="InterPro" id="IPR003769">
    <property type="entry name" value="ClpS_core"/>
</dbReference>
<keyword evidence="4 10" id="KW-0479">Metal-binding</keyword>
<dbReference type="CDD" id="cd19673">
    <property type="entry name" value="UBR-box_UBR3"/>
    <property type="match status" value="1"/>
</dbReference>
<dbReference type="Pfam" id="PF02207">
    <property type="entry name" value="zf-UBR"/>
    <property type="match status" value="1"/>
</dbReference>
<evidence type="ECO:0000256" key="8">
    <source>
        <dbReference type="ARBA" id="ARBA00046341"/>
    </source>
</evidence>
<dbReference type="PANTHER" id="PTHR21497:SF24">
    <property type="entry name" value="E3 UBIQUITIN-PROTEIN LIGASE UBR1"/>
    <property type="match status" value="1"/>
</dbReference>
<organism evidence="13">
    <name type="scientific">Fonticula alba</name>
    <name type="common">Slime mold</name>
    <dbReference type="NCBI Taxonomy" id="691883"/>
    <lineage>
        <taxon>Eukaryota</taxon>
        <taxon>Rotosphaerida</taxon>
        <taxon>Fonticulaceae</taxon>
        <taxon>Fonticula</taxon>
    </lineage>
</organism>
<dbReference type="EMBL" id="KB932206">
    <property type="protein sequence ID" value="KCV69390.1"/>
    <property type="molecule type" value="Genomic_DNA"/>
</dbReference>
<evidence type="ECO:0000313" key="13">
    <source>
        <dbReference type="EMBL" id="KCV69390.1"/>
    </source>
</evidence>
<evidence type="ECO:0000256" key="5">
    <source>
        <dbReference type="ARBA" id="ARBA00022771"/>
    </source>
</evidence>
<dbReference type="STRING" id="691883.A0A058Z551"/>
<feature type="compositionally biased region" description="Low complexity" evidence="11">
    <location>
        <begin position="1311"/>
        <end position="1322"/>
    </location>
</feature>
<comment type="catalytic activity">
    <reaction evidence="1 10">
        <text>S-ubiquitinyl-[E2 ubiquitin-conjugating enzyme]-L-cysteine + [acceptor protein]-L-lysine = [E2 ubiquitin-conjugating enzyme]-L-cysteine + N(6)-ubiquitinyl-[acceptor protein]-L-lysine.</text>
        <dbReference type="EC" id="2.3.2.27"/>
    </reaction>
</comment>
<dbReference type="RefSeq" id="XP_009495955.1">
    <property type="nucleotide sequence ID" value="XM_009497680.1"/>
</dbReference>
<evidence type="ECO:0000313" key="14">
    <source>
        <dbReference type="Proteomes" id="UP000030693"/>
    </source>
</evidence>
<dbReference type="EC" id="2.3.2.27" evidence="10"/>
<keyword evidence="3 10" id="KW-0808">Transferase</keyword>
<evidence type="ECO:0000256" key="4">
    <source>
        <dbReference type="ARBA" id="ARBA00022723"/>
    </source>
</evidence>
<comment type="function">
    <text evidence="10">Ubiquitin ligase protein which is a component of the N-end rule pathway. Recognizes and binds to proteins bearing specific N-terminal residues that are destabilizing according to the N-end rule, leading to their ubiquitination and subsequent degradation.</text>
</comment>
<dbReference type="UniPathway" id="UPA00143"/>
<dbReference type="PANTHER" id="PTHR21497">
    <property type="entry name" value="UBIQUITIN LIGASE E3 ALPHA-RELATED"/>
    <property type="match status" value="1"/>
</dbReference>
<dbReference type="PROSITE" id="PS51157">
    <property type="entry name" value="ZF_UBR"/>
    <property type="match status" value="1"/>
</dbReference>
<dbReference type="GeneID" id="20528546"/>
<keyword evidence="6 10" id="KW-0833">Ubl conjugation pathway</keyword>
<evidence type="ECO:0000256" key="10">
    <source>
        <dbReference type="RuleBase" id="RU366018"/>
    </source>
</evidence>
<name>A0A058Z551_FONAL</name>
<gene>
    <name evidence="13" type="ORF">H696_03821</name>
</gene>
<sequence length="2583" mass="277931">MTGFELFTGESCSLSQLSLHMQGLLMGFALSLRTEKHTPPSGPDISSIAVFAGNFFSALQNITHTFTHEVSTTSEFAIRYLLALYLFRGDVSLANQAVNGQLPGMISNRCSTVFDKNDVFYRCQDCSSDETVVICAECFDASDHDGHNVTFYTDSTSGCCDCGDVTAWTRLPKCKIHTAAAGTESKNKLTADQSNYMMHAIHALLYFARDILLRHKIPRAHQYHDLTYFPRCKVPHYSQSEHRPSPYENLQRVAYTPPMHPSPNHYTMLYNNDINTFDQVIHFLESNRFIKSSEQGSAIAETIDEIGRAVIHISPVLPKDRLAQLANFAPLQASVTSQTQLQSELVVEILLSSLLQMCQSSACIRNATCRAFAEEYRPVPDSVFDELATITRRFRLLNSYLNTSVFLWKRVRNIILSLLLSTVIISNKRHLVITCMEFVISIPLLMNNLVLIDAETNFNIFYMITQIISCTEMTTLFRCQEWILSTLIPVFKKLPAGSKSRQRFNEMVHRAGDALSTPEAHRNVLDTKSLQIIIDLAGCMISQTVFTRRTTSHVEIENLEWPTVFNSIIHFSQLANAFINCFRSSTPLQRNELLRHIYKQLPMKDYDPLLNPDTGLLDHCISQQGVIVAIPLSWTFSKMVSAKAITSLEPIIAALWPSGDPSIHVQRTIHPPLAIFALSAQFNANLWRRNGSSFTEMLLYYRSSLLQENSSMGDLFLMQLAAAGLMDADVLVRQAAKHFGLLEWLLPGGVPPSRTRALSSGDDGEMSSLPPLLRPRAPPFDLDNTLALIEEFLIFLSALMTDRLAVAQQGDLHTYSDAICKLLLTQSIFSGIKRHSEIMSTLPSDFQSDPRSRALLASITELIPAEPGTAAASNPNAVAGNHCKLRNSWPMLGYFNPSNIHMCRMRRSRSAATVLGMMASLTPGDFVPASLPVPGLRVPGDKLLSTVTPAHYHSLLDARLDFLHEYQIRPALARLPASVAQCRKAQAGLPGLATPRGLQDFACNESLLAIVHSLLATFCVAYDASFARIPPPKRSGDTEALTSPSIIAQLLQLLADALALELVFAETEAGAGRGRRFAGLLTTLALPMSDIDLSESQRFSMPSLLRRYLARGSASQAGPSSPQGDATMANAEAPVIGPPGAGQLASSPATVVDLLAYVHFRLTHRDAPGAGPASASGPAAPADADAGLSQSADYTKLLGYMSWISAALDRLGLGECLTTAYAAVTAANDALLAEAGVGAASDSASSPALSAEEAQRRKEEERKLRWQRILDKQKASVSTFMANHEDLLKDGLFEDEAASAGVSDEEGLQVGPDAGAGPGAEPAAMRPVRDGIHPFFTFSRSNSCAVCREALTPAAPGGYIGLVQHSSLPRRQFAMLDVTAAPSVASSLLDSADMAATGPPTPRSIATAETGHQAACKRIDAHLAARLDPKAPASEQLVDVDLNQPWPVQRSWTPQQSNCFASTFTSPAGSFVSTCGHTIHFGCAAPLKRIQVDIAEPYQFLRCPVCQETSNTVLSLAAGPLIARQLPAVAPFHAWLATASGAGYDQLVDFHVGRTAFTQADLLPGHFAHLTKKHLTQWWTAQQPGHLLALFFEVLSLGPKVAATGPIPGHLLRPVAQDPTRAPGLAAYAQMVTATKAPGGPACRAPPVPAFPVPVVAAALTHQPLSPLVDDGFFFPQAMPDNIQSFRLRNLFPRVLACSVLAHTIRSVEAAQRGCRHPTTGLTLVDADGRAISRSGDITGLFLETIGLRDVLALRTALDTFALAALRTPLSLPALESNALALARMLSVGHHDMTNKLDRTTFLRVPALESVLLVCLMNRISELVFSLDLGQQSPAMGEVDPATAALLSRPLPADVFNWIRVFLLREVVKVTLRFVAEHPGQLSPVDAGSEPSFVEWLGPRSASVAAGAPSPGTVAGRALLAQDNAAVLGDLAGLISRVALGQDFAMGPGLSAKLLRLVRAYTLPLLRQFALLVFALLGVPVPVPDDSGDHPAAMSEWDLLARYLELPFDLRSLFDGGPGAGAGAGAGGSTDARCSVAAMEVDHVSAPLSDGVSQAITLSGHLVAAWVTAEATPPGGSAGVMSSDTGGGLSPGPVDAGRWEMMPVRQSPTVSPDPGYLPGRAAVLHLEHPFVYETVYLPQTLDRLLRLAGSPEYHCTSCSKPASSRATFCLLCGEVLCLRPGCRSPPTARFREGGASRVISLQAPPSVEDCLSEPESPAEEEAPSTLPATLSSSVPARAGLPSLAEVEPYWSHVSYLAEAHAPAWTRFVVRPGIVWPATPEMLAAITGGALPHAGGTAADHANIDSAGDQSELGHRVGGRQGSSRSGSRIFRHSKTPEQASLDAIRGHLGLRDKLIERGLAILAGAPGEPELALTDPLREDLLRRRATAEGQPSSASEPGPEPSRKRRRSADDPSVTARFEEVPGWRARQRMDAAVLAADAAADAFGKIMRTWLQARRFRVRRPNFAVRPVLSGDIPIEDVPRVRAELRARRRRQASARAAPMDDIPAEVADEMRSPAAGGTGPQLHYAPSVDDSDALTGDWRAIIACASAIASAAGPGGIVSHAAVEDARRLLFRLYGGRDIE</sequence>
<dbReference type="SUPFAM" id="SSF54736">
    <property type="entry name" value="ClpS-like"/>
    <property type="match status" value="1"/>
</dbReference>
<dbReference type="GO" id="GO:0016567">
    <property type="term" value="P:protein ubiquitination"/>
    <property type="evidence" value="ECO:0007669"/>
    <property type="project" value="UniProtKB-UniRule"/>
</dbReference>
<dbReference type="InterPro" id="IPR044046">
    <property type="entry name" value="E3_ligase_UBR-like_C"/>
</dbReference>
<dbReference type="GO" id="GO:0008270">
    <property type="term" value="F:zinc ion binding"/>
    <property type="evidence" value="ECO:0007669"/>
    <property type="project" value="UniProtKB-UniRule"/>
</dbReference>
<feature type="compositionally biased region" description="Polar residues" evidence="11">
    <location>
        <begin position="1114"/>
        <end position="1124"/>
    </location>
</feature>
<protein>
    <recommendedName>
        <fullName evidence="10">E3 ubiquitin-protein ligase</fullName>
        <ecNumber evidence="10">2.3.2.27</ecNumber>
    </recommendedName>
</protein>
<evidence type="ECO:0000256" key="9">
    <source>
        <dbReference type="PROSITE-ProRule" id="PRU00508"/>
    </source>
</evidence>
<feature type="compositionally biased region" description="Acidic residues" evidence="11">
    <location>
        <begin position="2210"/>
        <end position="2222"/>
    </location>
</feature>
<feature type="zinc finger region" description="UBR-type" evidence="9">
    <location>
        <begin position="108"/>
        <end position="179"/>
    </location>
</feature>
<keyword evidence="7 10" id="KW-0862">Zinc</keyword>
<feature type="compositionally biased region" description="Low complexity" evidence="11">
    <location>
        <begin position="2389"/>
        <end position="2398"/>
    </location>
</feature>
<keyword evidence="14" id="KW-1185">Reference proteome</keyword>